<dbReference type="RefSeq" id="WP_105237065.1">
    <property type="nucleotide sequence ID" value="NZ_CP023270.1"/>
</dbReference>
<dbReference type="EMBL" id="CP023270">
    <property type="protein sequence ID" value="AVJ25944.1"/>
    <property type="molecule type" value="Genomic_DNA"/>
</dbReference>
<accession>A0A2S0I1S7</accession>
<keyword evidence="1" id="KW-1133">Transmembrane helix</keyword>
<evidence type="ECO:0008006" key="4">
    <source>
        <dbReference type="Google" id="ProtNLM"/>
    </source>
</evidence>
<gene>
    <name evidence="2" type="ORF">CLM73_01760</name>
</gene>
<dbReference type="InterPro" id="IPR021257">
    <property type="entry name" value="DUF2809"/>
</dbReference>
<sequence>MTLTFNGRAFAALLAVTAVLALIATVGAPYPFLRGFVGDVVAVGWAYLLYRSFVRAGVLPLALAALFTGYAVELGQYLARHFGWRIEQPVLRVVFGSVPDWWDVLAYTVGFAIVMVLAGGHARRQRSVALQNARMQASLRARR</sequence>
<dbReference type="AlphaFoldDB" id="A0A2S0I1S7"/>
<evidence type="ECO:0000256" key="1">
    <source>
        <dbReference type="SAM" id="Phobius"/>
    </source>
</evidence>
<protein>
    <recommendedName>
        <fullName evidence="4">DUF2809 domain-containing protein</fullName>
    </recommendedName>
</protein>
<feature type="transmembrane region" description="Helical" evidence="1">
    <location>
        <begin position="57"/>
        <end position="79"/>
    </location>
</feature>
<dbReference type="Proteomes" id="UP000239477">
    <property type="component" value="Chromosome"/>
</dbReference>
<dbReference type="OrthoDB" id="5360192at2"/>
<name>A0A2S0I1S7_9BURK</name>
<evidence type="ECO:0000313" key="3">
    <source>
        <dbReference type="Proteomes" id="UP000239477"/>
    </source>
</evidence>
<keyword evidence="3" id="KW-1185">Reference proteome</keyword>
<keyword evidence="1" id="KW-0472">Membrane</keyword>
<evidence type="ECO:0000313" key="2">
    <source>
        <dbReference type="EMBL" id="AVJ25944.1"/>
    </source>
</evidence>
<organism evidence="2 3">
    <name type="scientific">Achromobacter spanius</name>
    <dbReference type="NCBI Taxonomy" id="217203"/>
    <lineage>
        <taxon>Bacteria</taxon>
        <taxon>Pseudomonadati</taxon>
        <taxon>Pseudomonadota</taxon>
        <taxon>Betaproteobacteria</taxon>
        <taxon>Burkholderiales</taxon>
        <taxon>Alcaligenaceae</taxon>
        <taxon>Achromobacter</taxon>
    </lineage>
</organism>
<reference evidence="2 3" key="1">
    <citation type="submission" date="2017-09" db="EMBL/GenBank/DDBJ databases">
        <title>Genomic, metabolic, and phenotypic characteristics of bacterial isolates from the natural microbiome of the model nematode Caenorhabditis elegans.</title>
        <authorList>
            <person name="Zimmermann J."/>
            <person name="Obeng N."/>
            <person name="Yang W."/>
            <person name="Obeng O."/>
            <person name="Kissoyan K."/>
            <person name="Pees B."/>
            <person name="Dirksen P."/>
            <person name="Hoppner M."/>
            <person name="Franke A."/>
            <person name="Rosenstiel P."/>
            <person name="Leippe M."/>
            <person name="Dierking K."/>
            <person name="Kaleta C."/>
            <person name="Schulenburg H."/>
        </authorList>
    </citation>
    <scope>NUCLEOTIDE SEQUENCE [LARGE SCALE GENOMIC DNA]</scope>
    <source>
        <strain evidence="2 3">MYb73</strain>
    </source>
</reference>
<dbReference type="Pfam" id="PF10990">
    <property type="entry name" value="DUF2809"/>
    <property type="match status" value="1"/>
</dbReference>
<proteinExistence type="predicted"/>
<feature type="transmembrane region" description="Helical" evidence="1">
    <location>
        <begin position="104"/>
        <end position="122"/>
    </location>
</feature>
<keyword evidence="1" id="KW-0812">Transmembrane</keyword>